<protein>
    <submittedName>
        <fullName evidence="1">TBC domain-containing protein</fullName>
    </submittedName>
    <submittedName>
        <fullName evidence="2">TBC_domain-containing protein</fullName>
    </submittedName>
</protein>
<keyword evidence="3" id="KW-1185">Reference proteome</keyword>
<dbReference type="EMBL" id="CAXDID020000517">
    <property type="protein sequence ID" value="CAL6099128.1"/>
    <property type="molecule type" value="Genomic_DNA"/>
</dbReference>
<dbReference type="AlphaFoldDB" id="A0AA86R751"/>
<dbReference type="Gene3D" id="1.10.8.270">
    <property type="entry name" value="putative rabgap domain of human tbc1 domain family member 14 like domains"/>
    <property type="match status" value="1"/>
</dbReference>
<sequence length="428" mass="49388">MNQLNEKDQIELYTKIISGEPVSDWEINAFLCRPGQFKPKNQEQFLAEKAQLLKIRTLNQKKMQQIVEQFNVQKQCDCFNKYTTQQILSIGDRHELQDLVIEKGHIPCVYRSNLWPRFATQEVGSDVANFLSFLCTPAFAKIIRDRTIRNLNQVTMDDDEEEQQQIEVVDEIQEIVPKNQEDMALKFVLRNKLILNDINRTLSKTALFCENQPLFPVLCEVVSCAVVRYNRYVQGLSVTCALCLLFCSTKEDALALVFRITQSRIYQNFLKMNAETLNIYSQAVYKQVINILNTKEVQKHYKIKEINVAELNENVFQVMCASVTGLVLSGFGKAGAELACLAIDYLCFCDEKLINVRFLQLLVCFYAVKIIDFTMHGDLDQLLGELTKQLIFDNQEILMLEEMMRLVQAVPGIQEQITVINELVRYVD</sequence>
<dbReference type="SUPFAM" id="SSF47923">
    <property type="entry name" value="Ypt/Rab-GAP domain of gyp1p"/>
    <property type="match status" value="1"/>
</dbReference>
<dbReference type="InterPro" id="IPR035969">
    <property type="entry name" value="Rab-GAP_TBC_sf"/>
</dbReference>
<dbReference type="EMBL" id="CATOUU010001022">
    <property type="protein sequence ID" value="CAI9967337.1"/>
    <property type="molecule type" value="Genomic_DNA"/>
</dbReference>
<evidence type="ECO:0000313" key="1">
    <source>
        <dbReference type="EMBL" id="CAI9967337.1"/>
    </source>
</evidence>
<name>A0AA86R751_9EUKA</name>
<comment type="caution">
    <text evidence="1">The sequence shown here is derived from an EMBL/GenBank/DDBJ whole genome shotgun (WGS) entry which is preliminary data.</text>
</comment>
<evidence type="ECO:0000313" key="2">
    <source>
        <dbReference type="EMBL" id="CAL6099128.1"/>
    </source>
</evidence>
<gene>
    <name evidence="1" type="ORF">HINF_LOCUS54982</name>
    <name evidence="2" type="ORF">HINF_LOCUS69932</name>
</gene>
<organism evidence="1">
    <name type="scientific">Hexamita inflata</name>
    <dbReference type="NCBI Taxonomy" id="28002"/>
    <lineage>
        <taxon>Eukaryota</taxon>
        <taxon>Metamonada</taxon>
        <taxon>Diplomonadida</taxon>
        <taxon>Hexamitidae</taxon>
        <taxon>Hexamitinae</taxon>
        <taxon>Hexamita</taxon>
    </lineage>
</organism>
<proteinExistence type="predicted"/>
<reference evidence="2 3" key="2">
    <citation type="submission" date="2024-07" db="EMBL/GenBank/DDBJ databases">
        <authorList>
            <person name="Akdeniz Z."/>
        </authorList>
    </citation>
    <scope>NUCLEOTIDE SEQUENCE [LARGE SCALE GENOMIC DNA]</scope>
</reference>
<dbReference type="Proteomes" id="UP001642409">
    <property type="component" value="Unassembled WGS sequence"/>
</dbReference>
<evidence type="ECO:0000313" key="3">
    <source>
        <dbReference type="Proteomes" id="UP001642409"/>
    </source>
</evidence>
<reference evidence="1" key="1">
    <citation type="submission" date="2023-06" db="EMBL/GenBank/DDBJ databases">
        <authorList>
            <person name="Kurt Z."/>
        </authorList>
    </citation>
    <scope>NUCLEOTIDE SEQUENCE</scope>
</reference>
<accession>A0AA86R751</accession>